<dbReference type="InterPro" id="IPR029058">
    <property type="entry name" value="AB_hydrolase_fold"/>
</dbReference>
<accession>A0A2T0V370</accession>
<dbReference type="EMBL" id="PVTL01000012">
    <property type="protein sequence ID" value="PRY64623.1"/>
    <property type="molecule type" value="Genomic_DNA"/>
</dbReference>
<evidence type="ECO:0000256" key="5">
    <source>
        <dbReference type="ARBA" id="ARBA00022801"/>
    </source>
</evidence>
<dbReference type="InterPro" id="IPR043595">
    <property type="entry name" value="FaeB/C/D"/>
</dbReference>
<evidence type="ECO:0000313" key="10">
    <source>
        <dbReference type="EMBL" id="PRY64623.1"/>
    </source>
</evidence>
<sequence>MFRNVAMSRNGAALGLAALLAVASLAAAAPASATPGGGSNPHGGRSQCELAPGRSTITVQSGGLDRTVVVHVPTTGKRSAALPLVLDLHGSNSTPTEQLTRSQLDKTAEQEGFIVAAPQGAIPLPAGFSWNVPFTATDVAGAPDDVTFLADLIATLTDDGCVDASRVYAAGYSGGGRLVSQFACEHPELVAAIAPVAGLRAGAALTTAAGLVPDPATCAPRKGVPVITFNGTADPTNPFDGGGAPYWGYGALAASERWAEINGCKTAKETRVSASVTVVTHRGCKQHAAVLQYVVAGGGHTWPGGNAAAFPNSGVTTQEISASNLMWNFFERYKSHRH</sequence>
<evidence type="ECO:0000256" key="2">
    <source>
        <dbReference type="ARBA" id="ARBA00022525"/>
    </source>
</evidence>
<organism evidence="10 11">
    <name type="scientific">Glaciihabitans tibetensis</name>
    <dbReference type="NCBI Taxonomy" id="1266600"/>
    <lineage>
        <taxon>Bacteria</taxon>
        <taxon>Bacillati</taxon>
        <taxon>Actinomycetota</taxon>
        <taxon>Actinomycetes</taxon>
        <taxon>Micrococcales</taxon>
        <taxon>Microbacteriaceae</taxon>
        <taxon>Glaciihabitans</taxon>
    </lineage>
</organism>
<dbReference type="PANTHER" id="PTHR38050">
    <property type="match status" value="1"/>
</dbReference>
<dbReference type="InterPro" id="IPR010126">
    <property type="entry name" value="Esterase_phb"/>
</dbReference>
<keyword evidence="5" id="KW-0378">Hydrolase</keyword>
<gene>
    <name evidence="10" type="ORF">B0I08_1127</name>
</gene>
<keyword evidence="3" id="KW-0858">Xylan degradation</keyword>
<dbReference type="Proteomes" id="UP000237983">
    <property type="component" value="Unassembled WGS sequence"/>
</dbReference>
<comment type="subcellular location">
    <subcellularLocation>
        <location evidence="1">Secreted</location>
    </subcellularLocation>
</comment>
<keyword evidence="4 9" id="KW-0732">Signal</keyword>
<feature type="region of interest" description="Disordered" evidence="8">
    <location>
        <begin position="30"/>
        <end position="49"/>
    </location>
</feature>
<evidence type="ECO:0000256" key="3">
    <source>
        <dbReference type="ARBA" id="ARBA00022651"/>
    </source>
</evidence>
<dbReference type="Gene3D" id="3.40.50.1820">
    <property type="entry name" value="alpha/beta hydrolase"/>
    <property type="match status" value="1"/>
</dbReference>
<dbReference type="GO" id="GO:0030600">
    <property type="term" value="F:feruloyl esterase activity"/>
    <property type="evidence" value="ECO:0007669"/>
    <property type="project" value="InterPro"/>
</dbReference>
<evidence type="ECO:0000256" key="4">
    <source>
        <dbReference type="ARBA" id="ARBA00022729"/>
    </source>
</evidence>
<dbReference type="PANTHER" id="PTHR38050:SF2">
    <property type="entry name" value="FERULOYL ESTERASE C-RELATED"/>
    <property type="match status" value="1"/>
</dbReference>
<feature type="signal peptide" evidence="9">
    <location>
        <begin position="1"/>
        <end position="33"/>
    </location>
</feature>
<reference evidence="10 11" key="1">
    <citation type="submission" date="2018-03" db="EMBL/GenBank/DDBJ databases">
        <title>Genomic Encyclopedia of Type Strains, Phase III (KMG-III): the genomes of soil and plant-associated and newly described type strains.</title>
        <authorList>
            <person name="Whitman W."/>
        </authorList>
    </citation>
    <scope>NUCLEOTIDE SEQUENCE [LARGE SCALE GENOMIC DNA]</scope>
    <source>
        <strain evidence="10 11">CGMCC 1.12484</strain>
    </source>
</reference>
<dbReference type="AlphaFoldDB" id="A0A2T0V370"/>
<comment type="caution">
    <text evidence="10">The sequence shown here is derived from an EMBL/GenBank/DDBJ whole genome shotgun (WGS) entry which is preliminary data.</text>
</comment>
<evidence type="ECO:0000256" key="9">
    <source>
        <dbReference type="SAM" id="SignalP"/>
    </source>
</evidence>
<dbReference type="GO" id="GO:0005576">
    <property type="term" value="C:extracellular region"/>
    <property type="evidence" value="ECO:0007669"/>
    <property type="project" value="UniProtKB-SubCell"/>
</dbReference>
<evidence type="ECO:0000256" key="8">
    <source>
        <dbReference type="SAM" id="MobiDB-lite"/>
    </source>
</evidence>
<keyword evidence="6" id="KW-0119">Carbohydrate metabolism</keyword>
<keyword evidence="7" id="KW-0624">Polysaccharide degradation</keyword>
<evidence type="ECO:0000256" key="7">
    <source>
        <dbReference type="ARBA" id="ARBA00023326"/>
    </source>
</evidence>
<name>A0A2T0V370_9MICO</name>
<dbReference type="Pfam" id="PF10503">
    <property type="entry name" value="Esterase_PHB"/>
    <property type="match status" value="1"/>
</dbReference>
<dbReference type="SUPFAM" id="SSF53474">
    <property type="entry name" value="alpha/beta-Hydrolases"/>
    <property type="match status" value="1"/>
</dbReference>
<evidence type="ECO:0000256" key="6">
    <source>
        <dbReference type="ARBA" id="ARBA00023277"/>
    </source>
</evidence>
<keyword evidence="2" id="KW-0964">Secreted</keyword>
<protein>
    <submittedName>
        <fullName evidence="10">Polyhydroxybutyrate depolymerase</fullName>
    </submittedName>
</protein>
<evidence type="ECO:0000313" key="11">
    <source>
        <dbReference type="Proteomes" id="UP000237983"/>
    </source>
</evidence>
<dbReference type="GO" id="GO:0045493">
    <property type="term" value="P:xylan catabolic process"/>
    <property type="evidence" value="ECO:0007669"/>
    <property type="project" value="UniProtKB-KW"/>
</dbReference>
<feature type="chain" id="PRO_5015729012" evidence="9">
    <location>
        <begin position="34"/>
        <end position="338"/>
    </location>
</feature>
<proteinExistence type="predicted"/>
<keyword evidence="11" id="KW-1185">Reference proteome</keyword>
<evidence type="ECO:0000256" key="1">
    <source>
        <dbReference type="ARBA" id="ARBA00004613"/>
    </source>
</evidence>